<dbReference type="Gene3D" id="4.10.75.10">
    <property type="entry name" value="Elafin-like"/>
    <property type="match status" value="1"/>
</dbReference>
<sequence length="100" mass="10779">MKCCLTIVDYECTEPDGYSSTFEKQGLCPRTPPLAGTARFCEGNSPCIGAKNCCLTKVGYQCTNPVNEPTQVTKRGPCPSPPPSTGKLAMSAYQLYVLLH</sequence>
<dbReference type="GO" id="GO:0030414">
    <property type="term" value="F:peptidase inhibitor activity"/>
    <property type="evidence" value="ECO:0007669"/>
    <property type="project" value="InterPro"/>
</dbReference>
<keyword evidence="2" id="KW-1185">Reference proteome</keyword>
<feature type="domain" description="WAP" evidence="1">
    <location>
        <begin position="24"/>
        <end position="65"/>
    </location>
</feature>
<dbReference type="Proteomes" id="UP000046395">
    <property type="component" value="Unassembled WGS sequence"/>
</dbReference>
<evidence type="ECO:0000259" key="1">
    <source>
        <dbReference type="Pfam" id="PF00095"/>
    </source>
</evidence>
<reference evidence="3 4" key="3">
    <citation type="submission" date="2019-12" db="UniProtKB">
        <authorList>
            <consortium name="WormBaseParasite"/>
        </authorList>
    </citation>
    <scope>IDENTIFICATION</scope>
</reference>
<accession>A0A5S6Q0C3</accession>
<evidence type="ECO:0000313" key="3">
    <source>
        <dbReference type="WBParaSite" id="TMUE_0000000680.1"/>
    </source>
</evidence>
<evidence type="ECO:0000313" key="4">
    <source>
        <dbReference type="WBParaSite" id="TMUE_2000007429.1"/>
    </source>
</evidence>
<dbReference type="InterPro" id="IPR036645">
    <property type="entry name" value="Elafin-like_sf"/>
</dbReference>
<dbReference type="InterPro" id="IPR008197">
    <property type="entry name" value="WAP_dom"/>
</dbReference>
<dbReference type="Pfam" id="PF00095">
    <property type="entry name" value="WAP"/>
    <property type="match status" value="1"/>
</dbReference>
<dbReference type="GO" id="GO:0005576">
    <property type="term" value="C:extracellular region"/>
    <property type="evidence" value="ECO:0007669"/>
    <property type="project" value="InterPro"/>
</dbReference>
<dbReference type="AlphaFoldDB" id="A0A5S6Q0C3"/>
<proteinExistence type="predicted"/>
<dbReference type="SUPFAM" id="SSF57256">
    <property type="entry name" value="Elafin-like"/>
    <property type="match status" value="1"/>
</dbReference>
<dbReference type="WBParaSite" id="TMUE_0000000680.1">
    <property type="protein sequence ID" value="TMUE_0000000680.1"/>
    <property type="gene ID" value="WBGene00296610"/>
</dbReference>
<evidence type="ECO:0000313" key="2">
    <source>
        <dbReference type="Proteomes" id="UP000046395"/>
    </source>
</evidence>
<organism evidence="2 3">
    <name type="scientific">Trichuris muris</name>
    <name type="common">Mouse whipworm</name>
    <dbReference type="NCBI Taxonomy" id="70415"/>
    <lineage>
        <taxon>Eukaryota</taxon>
        <taxon>Metazoa</taxon>
        <taxon>Ecdysozoa</taxon>
        <taxon>Nematoda</taxon>
        <taxon>Enoplea</taxon>
        <taxon>Dorylaimia</taxon>
        <taxon>Trichinellida</taxon>
        <taxon>Trichuridae</taxon>
        <taxon>Trichuris</taxon>
    </lineage>
</organism>
<dbReference type="WBParaSite" id="TMUE_2000007429.1">
    <property type="protein sequence ID" value="TMUE_2000007429.1"/>
    <property type="gene ID" value="WBGene00285712"/>
</dbReference>
<protein>
    <submittedName>
        <fullName evidence="3 4">WAP domain-containing protein</fullName>
    </submittedName>
</protein>
<name>A0A5S6Q0C3_TRIMR</name>
<reference evidence="2" key="2">
    <citation type="submission" date="2014-03" db="EMBL/GenBank/DDBJ databases">
        <title>The whipworm genome and dual-species transcriptomics of an intimate host-pathogen interaction.</title>
        <authorList>
            <person name="Foth B.J."/>
            <person name="Tsai I.J."/>
            <person name="Reid A.J."/>
            <person name="Bancroft A.J."/>
            <person name="Nichol S."/>
            <person name="Tracey A."/>
            <person name="Holroyd N."/>
            <person name="Cotton J.A."/>
            <person name="Stanley E.J."/>
            <person name="Zarowiecki M."/>
            <person name="Liu J.Z."/>
            <person name="Huckvale T."/>
            <person name="Cooper P.J."/>
            <person name="Grencis R.K."/>
            <person name="Berriman M."/>
        </authorList>
    </citation>
    <scope>NUCLEOTIDE SEQUENCE [LARGE SCALE GENOMIC DNA]</scope>
    <source>
        <strain evidence="2">Edinburgh</strain>
    </source>
</reference>
<reference evidence="2" key="1">
    <citation type="submission" date="2013-11" db="EMBL/GenBank/DDBJ databases">
        <authorList>
            <person name="Aslett M."/>
        </authorList>
    </citation>
    <scope>NUCLEOTIDE SEQUENCE [LARGE SCALE GENOMIC DNA]</scope>
    <source>
        <strain evidence="2">Edinburgh</strain>
    </source>
</reference>